<dbReference type="AlphaFoldDB" id="H3ZHN3"/>
<dbReference type="EMBL" id="AHTH01000048">
    <property type="protein sequence ID" value="EHR39880.1"/>
    <property type="molecule type" value="Genomic_DNA"/>
</dbReference>
<dbReference type="PANTHER" id="PTHR43163:SF4">
    <property type="entry name" value="PUTRESCINE EXPORT SYSTEM PERMEASE PROTEIN SAPB"/>
    <property type="match status" value="1"/>
</dbReference>
<gene>
    <name evidence="11" type="ORF">AJE_14410</name>
</gene>
<dbReference type="InterPro" id="IPR035906">
    <property type="entry name" value="MetI-like_sf"/>
</dbReference>
<feature type="transmembrane region" description="Helical" evidence="9">
    <location>
        <begin position="267"/>
        <end position="287"/>
    </location>
</feature>
<evidence type="ECO:0000259" key="10">
    <source>
        <dbReference type="PROSITE" id="PS50928"/>
    </source>
</evidence>
<dbReference type="Pfam" id="PF00528">
    <property type="entry name" value="BPD_transp_1"/>
    <property type="match status" value="1"/>
</dbReference>
<feature type="domain" description="ABC transmembrane type-1" evidence="10">
    <location>
        <begin position="96"/>
        <end position="324"/>
    </location>
</feature>
<comment type="similarity">
    <text evidence="8">Belongs to the binding-protein-dependent transport system permease family. OppBC subfamily.</text>
</comment>
<feature type="transmembrane region" description="Helical" evidence="9">
    <location>
        <begin position="205"/>
        <end position="224"/>
    </location>
</feature>
<dbReference type="SUPFAM" id="SSF161098">
    <property type="entry name" value="MetI-like"/>
    <property type="match status" value="1"/>
</dbReference>
<dbReference type="PATRIC" id="fig|1129374.4.peg.2852"/>
<evidence type="ECO:0000256" key="1">
    <source>
        <dbReference type="ARBA" id="ARBA00004429"/>
    </source>
</evidence>
<evidence type="ECO:0000256" key="8">
    <source>
        <dbReference type="ARBA" id="ARBA00024202"/>
    </source>
</evidence>
<keyword evidence="12" id="KW-1185">Reference proteome</keyword>
<dbReference type="InterPro" id="IPR000515">
    <property type="entry name" value="MetI-like"/>
</dbReference>
<evidence type="ECO:0000256" key="7">
    <source>
        <dbReference type="ARBA" id="ARBA00023136"/>
    </source>
</evidence>
<evidence type="ECO:0000256" key="3">
    <source>
        <dbReference type="ARBA" id="ARBA00022475"/>
    </source>
</evidence>
<organism evidence="11 12">
    <name type="scientific">Alishewanella jeotgali KCTC 22429</name>
    <dbReference type="NCBI Taxonomy" id="1129374"/>
    <lineage>
        <taxon>Bacteria</taxon>
        <taxon>Pseudomonadati</taxon>
        <taxon>Pseudomonadota</taxon>
        <taxon>Gammaproteobacteria</taxon>
        <taxon>Alteromonadales</taxon>
        <taxon>Alteromonadaceae</taxon>
        <taxon>Alishewanella</taxon>
    </lineage>
</organism>
<feature type="transmembrane region" description="Helical" evidence="9">
    <location>
        <begin position="9"/>
        <end position="30"/>
    </location>
</feature>
<dbReference type="RefSeq" id="WP_008951457.1">
    <property type="nucleotide sequence ID" value="NZ_AHTH01000048.1"/>
</dbReference>
<name>H3ZHN3_9ALTE</name>
<evidence type="ECO:0000256" key="2">
    <source>
        <dbReference type="ARBA" id="ARBA00022448"/>
    </source>
</evidence>
<accession>H3ZHN3</accession>
<dbReference type="Gene3D" id="1.10.3720.10">
    <property type="entry name" value="MetI-like"/>
    <property type="match status" value="1"/>
</dbReference>
<dbReference type="STRING" id="1129374.AJE_14410"/>
<comment type="subcellular location">
    <subcellularLocation>
        <location evidence="1">Cell inner membrane</location>
        <topology evidence="1">Multi-pass membrane protein</topology>
    </subcellularLocation>
    <subcellularLocation>
        <location evidence="9">Cell membrane</location>
        <topology evidence="9">Multi-pass membrane protein</topology>
    </subcellularLocation>
</comment>
<evidence type="ECO:0000313" key="11">
    <source>
        <dbReference type="EMBL" id="EHR39880.1"/>
    </source>
</evidence>
<comment type="caution">
    <text evidence="11">The sequence shown here is derived from an EMBL/GenBank/DDBJ whole genome shotgun (WGS) entry which is preliminary data.</text>
</comment>
<dbReference type="PANTHER" id="PTHR43163">
    <property type="entry name" value="DIPEPTIDE TRANSPORT SYSTEM PERMEASE PROTEIN DPPB-RELATED"/>
    <property type="match status" value="1"/>
</dbReference>
<evidence type="ECO:0000256" key="9">
    <source>
        <dbReference type="RuleBase" id="RU363032"/>
    </source>
</evidence>
<evidence type="ECO:0000313" key="12">
    <source>
        <dbReference type="Proteomes" id="UP000012046"/>
    </source>
</evidence>
<keyword evidence="5 9" id="KW-0812">Transmembrane</keyword>
<feature type="transmembrane region" description="Helical" evidence="9">
    <location>
        <begin position="308"/>
        <end position="331"/>
    </location>
</feature>
<dbReference type="CDD" id="cd06261">
    <property type="entry name" value="TM_PBP2"/>
    <property type="match status" value="1"/>
</dbReference>
<dbReference type="Proteomes" id="UP000012046">
    <property type="component" value="Unassembled WGS sequence"/>
</dbReference>
<evidence type="ECO:0000256" key="6">
    <source>
        <dbReference type="ARBA" id="ARBA00022989"/>
    </source>
</evidence>
<feature type="transmembrane region" description="Helical" evidence="9">
    <location>
        <begin position="135"/>
        <end position="163"/>
    </location>
</feature>
<reference evidence="11 12" key="1">
    <citation type="journal article" date="2012" name="J. Bacteriol.">
        <title>Genome Sequence of Extracellular-Protease-Producing Alishewanella jeotgali Isolated from Traditional Korean Fermented Seafood.</title>
        <authorList>
            <person name="Jung J."/>
            <person name="Chun J."/>
            <person name="Park W."/>
        </authorList>
    </citation>
    <scope>NUCLEOTIDE SEQUENCE [LARGE SCALE GENOMIC DNA]</scope>
    <source>
        <strain evidence="11 12">KCTC 22429</strain>
    </source>
</reference>
<dbReference type="PROSITE" id="PS50928">
    <property type="entry name" value="ABC_TM1"/>
    <property type="match status" value="1"/>
</dbReference>
<protein>
    <submittedName>
        <fullName evidence="11">Peptide ABC transporter</fullName>
    </submittedName>
</protein>
<feature type="transmembrane region" description="Helical" evidence="9">
    <location>
        <begin position="102"/>
        <end position="123"/>
    </location>
</feature>
<dbReference type="GO" id="GO:0071916">
    <property type="term" value="F:dipeptide transmembrane transporter activity"/>
    <property type="evidence" value="ECO:0007669"/>
    <property type="project" value="TreeGrafter"/>
</dbReference>
<keyword evidence="2 9" id="KW-0813">Transport</keyword>
<evidence type="ECO:0000256" key="4">
    <source>
        <dbReference type="ARBA" id="ARBA00022519"/>
    </source>
</evidence>
<evidence type="ECO:0000256" key="5">
    <source>
        <dbReference type="ARBA" id="ARBA00022692"/>
    </source>
</evidence>
<keyword evidence="3" id="KW-1003">Cell membrane</keyword>
<keyword evidence="7 9" id="KW-0472">Membrane</keyword>
<dbReference type="eggNOG" id="COG0601">
    <property type="taxonomic scope" value="Bacteria"/>
</dbReference>
<proteinExistence type="inferred from homology"/>
<sequence length="338" mass="37935">MTIYLLRRLFLLGTVLLGLSIFAFSLGYLFPGDPLQNFSGLRYLDDSTREQLTLAYRLDGSYLQQYLAFIQRLWHGDWGLSLASQQPLLTEIRQVLPATLELTSYALLVSFFVGIPLGILAAIKPDGVIGKAISAIAITGYSLPIFWWGLLLIMVFAVGLGWFPSGGRLGVLYEIPPQTGFMLVDILLSDVSYRQAALQDALRHLLLPTLALATFPTTVMIRFVRDAMLDVWEQSYIKTAKAKGLSRLQVLYRHGLRNALLPVIRQIGLQFSTLITLAMLTEVIFSWPGIGRWLIDSIYQRNFPAIQAGLMIISVLVITVNMLTEILHTFFNPLARKR</sequence>
<dbReference type="GO" id="GO:0005886">
    <property type="term" value="C:plasma membrane"/>
    <property type="evidence" value="ECO:0007669"/>
    <property type="project" value="UniProtKB-SubCell"/>
</dbReference>
<keyword evidence="6 9" id="KW-1133">Transmembrane helix</keyword>
<keyword evidence="4" id="KW-0997">Cell inner membrane</keyword>